<dbReference type="EMBL" id="AM920435">
    <property type="protein sequence ID" value="CAP85927.1"/>
    <property type="molecule type" value="Genomic_DNA"/>
</dbReference>
<dbReference type="VEuPathDB" id="FungiDB:PCH_Pc20g05980"/>
<protein>
    <submittedName>
        <fullName evidence="1">Uncharacterized protein</fullName>
    </submittedName>
</protein>
<dbReference type="AlphaFoldDB" id="B6HFR9"/>
<reference evidence="1 2" key="1">
    <citation type="journal article" date="2008" name="Nat. Biotechnol.">
        <title>Genome sequencing and analysis of the filamentous fungus Penicillium chrysogenum.</title>
        <authorList>
            <person name="van den Berg M.A."/>
            <person name="Albang R."/>
            <person name="Albermann K."/>
            <person name="Badger J.H."/>
            <person name="Daran J.-M."/>
            <person name="Driessen A.J.M."/>
            <person name="Garcia-Estrada C."/>
            <person name="Fedorova N.D."/>
            <person name="Harris D.M."/>
            <person name="Heijne W.H.M."/>
            <person name="Joardar V.S."/>
            <person name="Kiel J.A.K.W."/>
            <person name="Kovalchuk A."/>
            <person name="Martin J.F."/>
            <person name="Nierman W.C."/>
            <person name="Nijland J.G."/>
            <person name="Pronk J.T."/>
            <person name="Roubos J.A."/>
            <person name="van der Klei I.J."/>
            <person name="van Peij N.N.M.E."/>
            <person name="Veenhuis M."/>
            <person name="von Doehren H."/>
            <person name="Wagner C."/>
            <person name="Wortman J.R."/>
            <person name="Bovenberg R.A.L."/>
        </authorList>
    </citation>
    <scope>NUCLEOTIDE SEQUENCE [LARGE SCALE GENOMIC DNA]</scope>
    <source>
        <strain evidence="2">ATCC 28089 / DSM 1075 / NRRL 1951 / Wisconsin 54-1255</strain>
    </source>
</reference>
<keyword evidence="2" id="KW-1185">Reference proteome</keyword>
<dbReference type="HOGENOM" id="CLU_1750309_0_0_1"/>
<organism evidence="1 2">
    <name type="scientific">Penicillium rubens (strain ATCC 28089 / DSM 1075 / NRRL 1951 / Wisconsin 54-1255)</name>
    <name type="common">Penicillium chrysogenum</name>
    <dbReference type="NCBI Taxonomy" id="500485"/>
    <lineage>
        <taxon>Eukaryota</taxon>
        <taxon>Fungi</taxon>
        <taxon>Dikarya</taxon>
        <taxon>Ascomycota</taxon>
        <taxon>Pezizomycotina</taxon>
        <taxon>Eurotiomycetes</taxon>
        <taxon>Eurotiomycetidae</taxon>
        <taxon>Eurotiales</taxon>
        <taxon>Aspergillaceae</taxon>
        <taxon>Penicillium</taxon>
        <taxon>Penicillium chrysogenum species complex</taxon>
    </lineage>
</organism>
<sequence length="149" mass="16557">MGMSERQGRSVGVPDMGKSVDTRMQVEVGSSLQIPRTMSSRSPFHPLHEQNYSQVTKCDMRSTAEQIRDPTSGPSSDIHVAQGDLGQEIVRETSHKCIELLIDYACTSHISVSPWLIVAHRVARTVAQWSEPWLRVASEWLVTLSVAQA</sequence>
<name>B6HFR9_PENRW</name>
<evidence type="ECO:0000313" key="1">
    <source>
        <dbReference type="EMBL" id="CAP85927.1"/>
    </source>
</evidence>
<gene>
    <name evidence="1" type="ORF">Pc20g05980</name>
    <name evidence="1" type="ORF">PCH_Pc20g05980</name>
</gene>
<dbReference type="Proteomes" id="UP000000724">
    <property type="component" value="Contig Pc00c20"/>
</dbReference>
<proteinExistence type="predicted"/>
<accession>B6HFR9</accession>
<evidence type="ECO:0000313" key="2">
    <source>
        <dbReference type="Proteomes" id="UP000000724"/>
    </source>
</evidence>